<dbReference type="PROSITE" id="PS00409">
    <property type="entry name" value="PROKAR_NTER_METHYL"/>
    <property type="match status" value="1"/>
</dbReference>
<organism evidence="2 3">
    <name type="scientific">Actinoplanes couchii</name>
    <dbReference type="NCBI Taxonomy" id="403638"/>
    <lineage>
        <taxon>Bacteria</taxon>
        <taxon>Bacillati</taxon>
        <taxon>Actinomycetota</taxon>
        <taxon>Actinomycetes</taxon>
        <taxon>Micromonosporales</taxon>
        <taxon>Micromonosporaceae</taxon>
        <taxon>Actinoplanes</taxon>
    </lineage>
</organism>
<accession>A0ABQ3X921</accession>
<sequence length="215" mass="23522">MKRLIRRLTDDRGFSLIEVMMTATIMTFVLAIALTGIVQFYSDTNRTQQTSEARDQLDISFRRLDRELRYATWVSVPGKVGTRWYTEYALPDDTAGKSPCRQIILNNGQLILATWDLPATAPTSQTVLATDVTANTTTGPVTVYKPGDSPYATASAGVAGVGVAYQPQFQQVRLRFSVTVGKVALPFDSIFTAQNIDTEASKILINSCSAGRPTS</sequence>
<evidence type="ECO:0008006" key="4">
    <source>
        <dbReference type="Google" id="ProtNLM"/>
    </source>
</evidence>
<name>A0ABQ3X921_9ACTN</name>
<keyword evidence="3" id="KW-1185">Reference proteome</keyword>
<dbReference type="NCBIfam" id="TIGR02532">
    <property type="entry name" value="IV_pilin_GFxxxE"/>
    <property type="match status" value="1"/>
</dbReference>
<comment type="caution">
    <text evidence="2">The sequence shown here is derived from an EMBL/GenBank/DDBJ whole genome shotgun (WGS) entry which is preliminary data.</text>
</comment>
<gene>
    <name evidence="2" type="ORF">Aco03nite_033220</name>
</gene>
<feature type="transmembrane region" description="Helical" evidence="1">
    <location>
        <begin position="21"/>
        <end position="41"/>
    </location>
</feature>
<keyword evidence="1" id="KW-0472">Membrane</keyword>
<reference evidence="2 3" key="1">
    <citation type="submission" date="2021-01" db="EMBL/GenBank/DDBJ databases">
        <title>Whole genome shotgun sequence of Actinoplanes couchii NBRC 106145.</title>
        <authorList>
            <person name="Komaki H."/>
            <person name="Tamura T."/>
        </authorList>
    </citation>
    <scope>NUCLEOTIDE SEQUENCE [LARGE SCALE GENOMIC DNA]</scope>
    <source>
        <strain evidence="2 3">NBRC 106145</strain>
    </source>
</reference>
<dbReference type="Proteomes" id="UP000612282">
    <property type="component" value="Unassembled WGS sequence"/>
</dbReference>
<dbReference type="Pfam" id="PF07963">
    <property type="entry name" value="N_methyl"/>
    <property type="match status" value="1"/>
</dbReference>
<dbReference type="RefSeq" id="WP_203796209.1">
    <property type="nucleotide sequence ID" value="NZ_BAAAQE010000029.1"/>
</dbReference>
<proteinExistence type="predicted"/>
<protein>
    <recommendedName>
        <fullName evidence="4">Prepilin-type N-terminal cleavage/methylation domain-containing protein</fullName>
    </recommendedName>
</protein>
<dbReference type="InterPro" id="IPR012902">
    <property type="entry name" value="N_methyl_site"/>
</dbReference>
<evidence type="ECO:0000256" key="1">
    <source>
        <dbReference type="SAM" id="Phobius"/>
    </source>
</evidence>
<evidence type="ECO:0000313" key="2">
    <source>
        <dbReference type="EMBL" id="GID54918.1"/>
    </source>
</evidence>
<keyword evidence="1" id="KW-0812">Transmembrane</keyword>
<dbReference type="EMBL" id="BOMG01000044">
    <property type="protein sequence ID" value="GID54918.1"/>
    <property type="molecule type" value="Genomic_DNA"/>
</dbReference>
<evidence type="ECO:0000313" key="3">
    <source>
        <dbReference type="Proteomes" id="UP000612282"/>
    </source>
</evidence>
<keyword evidence="1" id="KW-1133">Transmembrane helix</keyword>